<evidence type="ECO:0000313" key="3">
    <source>
        <dbReference type="Proteomes" id="UP000837857"/>
    </source>
</evidence>
<feature type="compositionally biased region" description="Polar residues" evidence="1">
    <location>
        <begin position="14"/>
        <end position="26"/>
    </location>
</feature>
<keyword evidence="3" id="KW-1185">Reference proteome</keyword>
<evidence type="ECO:0000256" key="1">
    <source>
        <dbReference type="SAM" id="MobiDB-lite"/>
    </source>
</evidence>
<sequence length="66" mass="7053">MDGCKPESAPVEALSTSPRGRQNPFNGRNAHLRLGAHGCAKSECGYAIESFPPKGDLDGVTNVFHR</sequence>
<evidence type="ECO:0000313" key="2">
    <source>
        <dbReference type="EMBL" id="CAH2049666.1"/>
    </source>
</evidence>
<accession>A0ABN8I951</accession>
<feature type="region of interest" description="Disordered" evidence="1">
    <location>
        <begin position="1"/>
        <end position="28"/>
    </location>
</feature>
<organism evidence="2 3">
    <name type="scientific">Iphiclides podalirius</name>
    <name type="common">scarce swallowtail</name>
    <dbReference type="NCBI Taxonomy" id="110791"/>
    <lineage>
        <taxon>Eukaryota</taxon>
        <taxon>Metazoa</taxon>
        <taxon>Ecdysozoa</taxon>
        <taxon>Arthropoda</taxon>
        <taxon>Hexapoda</taxon>
        <taxon>Insecta</taxon>
        <taxon>Pterygota</taxon>
        <taxon>Neoptera</taxon>
        <taxon>Endopterygota</taxon>
        <taxon>Lepidoptera</taxon>
        <taxon>Glossata</taxon>
        <taxon>Ditrysia</taxon>
        <taxon>Papilionoidea</taxon>
        <taxon>Papilionidae</taxon>
        <taxon>Papilioninae</taxon>
        <taxon>Iphiclides</taxon>
    </lineage>
</organism>
<name>A0ABN8I951_9NEOP</name>
<feature type="non-terminal residue" evidence="2">
    <location>
        <position position="66"/>
    </location>
</feature>
<protein>
    <submittedName>
        <fullName evidence="2">Uncharacterized protein</fullName>
    </submittedName>
</protein>
<dbReference type="Proteomes" id="UP000837857">
    <property type="component" value="Chromosome 19"/>
</dbReference>
<dbReference type="EMBL" id="OW152831">
    <property type="protein sequence ID" value="CAH2049666.1"/>
    <property type="molecule type" value="Genomic_DNA"/>
</dbReference>
<reference evidence="2" key="1">
    <citation type="submission" date="2022-03" db="EMBL/GenBank/DDBJ databases">
        <authorList>
            <person name="Martin H S."/>
        </authorList>
    </citation>
    <scope>NUCLEOTIDE SEQUENCE</scope>
</reference>
<proteinExistence type="predicted"/>
<gene>
    <name evidence="2" type="ORF">IPOD504_LOCUS6996</name>
</gene>